<keyword evidence="3" id="KW-1185">Reference proteome</keyword>
<evidence type="ECO:0000256" key="1">
    <source>
        <dbReference type="SAM" id="Phobius"/>
    </source>
</evidence>
<dbReference type="Gramene" id="OE9A013356T1">
    <property type="protein sequence ID" value="OE9A013356C1"/>
    <property type="gene ID" value="OE9A013356"/>
</dbReference>
<comment type="caution">
    <text evidence="2">The sequence shown here is derived from an EMBL/GenBank/DDBJ whole genome shotgun (WGS) entry which is preliminary data.</text>
</comment>
<dbReference type="Proteomes" id="UP000594638">
    <property type="component" value="Unassembled WGS sequence"/>
</dbReference>
<proteinExistence type="predicted"/>
<feature type="transmembrane region" description="Helical" evidence="1">
    <location>
        <begin position="65"/>
        <end position="87"/>
    </location>
</feature>
<keyword evidence="1" id="KW-1133">Transmembrane helix</keyword>
<feature type="transmembrane region" description="Helical" evidence="1">
    <location>
        <begin position="33"/>
        <end position="53"/>
    </location>
</feature>
<sequence length="104" mass="10994">MQTHTNEANGGVILMFEDLRAVASSLTSRYSSLGYFHAAVVFSSGGDGVLWWWDVDGGGESVGGEVVVLMLIMVVWDGFGFEAMALLDMVVTDFVGGSGNGHDS</sequence>
<dbReference type="AlphaFoldDB" id="A0A8S0U183"/>
<keyword evidence="1" id="KW-0812">Transmembrane</keyword>
<evidence type="ECO:0000313" key="2">
    <source>
        <dbReference type="EMBL" id="CAA3012040.1"/>
    </source>
</evidence>
<organism evidence="2 3">
    <name type="scientific">Olea europaea subsp. europaea</name>
    <dbReference type="NCBI Taxonomy" id="158383"/>
    <lineage>
        <taxon>Eukaryota</taxon>
        <taxon>Viridiplantae</taxon>
        <taxon>Streptophyta</taxon>
        <taxon>Embryophyta</taxon>
        <taxon>Tracheophyta</taxon>
        <taxon>Spermatophyta</taxon>
        <taxon>Magnoliopsida</taxon>
        <taxon>eudicotyledons</taxon>
        <taxon>Gunneridae</taxon>
        <taxon>Pentapetalae</taxon>
        <taxon>asterids</taxon>
        <taxon>lamiids</taxon>
        <taxon>Lamiales</taxon>
        <taxon>Oleaceae</taxon>
        <taxon>Oleeae</taxon>
        <taxon>Olea</taxon>
    </lineage>
</organism>
<keyword evidence="1" id="KW-0472">Membrane</keyword>
<gene>
    <name evidence="2" type="ORF">OLEA9_A013356</name>
</gene>
<protein>
    <submittedName>
        <fullName evidence="2">Uncharacterized protein</fullName>
    </submittedName>
</protein>
<name>A0A8S0U183_OLEEU</name>
<dbReference type="EMBL" id="CACTIH010007388">
    <property type="protein sequence ID" value="CAA3012040.1"/>
    <property type="molecule type" value="Genomic_DNA"/>
</dbReference>
<evidence type="ECO:0000313" key="3">
    <source>
        <dbReference type="Proteomes" id="UP000594638"/>
    </source>
</evidence>
<reference evidence="2 3" key="1">
    <citation type="submission" date="2019-12" db="EMBL/GenBank/DDBJ databases">
        <authorList>
            <person name="Alioto T."/>
            <person name="Alioto T."/>
            <person name="Gomez Garrido J."/>
        </authorList>
    </citation>
    <scope>NUCLEOTIDE SEQUENCE [LARGE SCALE GENOMIC DNA]</scope>
</reference>
<accession>A0A8S0U183</accession>